<evidence type="ECO:0000259" key="2">
    <source>
        <dbReference type="Pfam" id="PF06605"/>
    </source>
</evidence>
<evidence type="ECO:0000256" key="1">
    <source>
        <dbReference type="SAM" id="Coils"/>
    </source>
</evidence>
<evidence type="ECO:0000313" key="3">
    <source>
        <dbReference type="EMBL" id="OUA18501.1"/>
    </source>
</evidence>
<proteinExistence type="predicted"/>
<dbReference type="InterPro" id="IPR010572">
    <property type="entry name" value="Tail_dom"/>
</dbReference>
<comment type="caution">
    <text evidence="3">The sequence shown here is derived from an EMBL/GenBank/DDBJ whole genome shotgun (WGS) entry which is preliminary data.</text>
</comment>
<dbReference type="RefSeq" id="WP_021727797.1">
    <property type="nucleotide sequence ID" value="NZ_CP059975.1"/>
</dbReference>
<dbReference type="EMBL" id="NFEN01000155">
    <property type="protein sequence ID" value="OUA18501.1"/>
    <property type="molecule type" value="Genomic_DNA"/>
</dbReference>
<feature type="coiled-coil region" evidence="1">
    <location>
        <begin position="381"/>
        <end position="415"/>
    </location>
</feature>
<feature type="domain" description="Tail spike" evidence="2">
    <location>
        <begin position="100"/>
        <end position="335"/>
    </location>
</feature>
<reference evidence="3 4" key="1">
    <citation type="submission" date="2016-10" db="EMBL/GenBank/DDBJ databases">
        <title>Comparative genomics of Bacillus thuringiensis reveals a path to pathogens against multiple invertebrate hosts.</title>
        <authorList>
            <person name="Zheng J."/>
            <person name="Gao Q."/>
            <person name="Liu H."/>
            <person name="Peng D."/>
            <person name="Ruan L."/>
            <person name="Sun M."/>
        </authorList>
    </citation>
    <scope>NUCLEOTIDE SEQUENCE [LARGE SCALE GENOMIC DNA]</scope>
    <source>
        <strain evidence="3">I13</strain>
    </source>
</reference>
<dbReference type="Gene3D" id="2.60.120.260">
    <property type="entry name" value="Galactose-binding domain-like"/>
    <property type="match status" value="1"/>
</dbReference>
<dbReference type="Proteomes" id="UP000195077">
    <property type="component" value="Unassembled WGS sequence"/>
</dbReference>
<dbReference type="Pfam" id="PF06605">
    <property type="entry name" value="Prophage_tail"/>
    <property type="match status" value="1"/>
</dbReference>
<accession>A0A9X6KTV3</accession>
<organism evidence="3 4">
    <name type="scientific">Bacillus thuringiensis</name>
    <dbReference type="NCBI Taxonomy" id="1428"/>
    <lineage>
        <taxon>Bacteria</taxon>
        <taxon>Bacillati</taxon>
        <taxon>Bacillota</taxon>
        <taxon>Bacilli</taxon>
        <taxon>Bacillales</taxon>
        <taxon>Bacillaceae</taxon>
        <taxon>Bacillus</taxon>
        <taxon>Bacillus cereus group</taxon>
    </lineage>
</organism>
<name>A0A9X6KTV3_BACTU</name>
<feature type="coiled-coil region" evidence="1">
    <location>
        <begin position="472"/>
        <end position="506"/>
    </location>
</feature>
<evidence type="ECO:0000313" key="4">
    <source>
        <dbReference type="Proteomes" id="UP000195077"/>
    </source>
</evidence>
<protein>
    <recommendedName>
        <fullName evidence="2">Tail spike domain-containing protein</fullName>
    </recommendedName>
</protein>
<dbReference type="NCBIfam" id="TIGR01665">
    <property type="entry name" value="put_anti_recept"/>
    <property type="match status" value="1"/>
</dbReference>
<keyword evidence="1" id="KW-0175">Coiled coil</keyword>
<sequence length="1846" mass="207417">MRTPSGILHVVDFQTEQIVSTIQSKDYWDDKRHWEIKNNIDKFDFTTADGTEQAATLLQQNLVLKEVRSGVIVPYVITEAEKVSNDRSVITYASGEWILLAKAGVINPQRIEGKTVNEFIDIALTGTKWKRGRTEYSGFHTMTIKEPTNPLKLLKDIASLFDLEIVYRAEVVGNQFIGRYVDMVKKRGREIGKEVTLGKDLMGIKRIENSQNICTALIGFAKGEGDKIITVESINNGLPYIVDNVAFQRWNEKGKHKFGFYTPETEEDITPDRLMTLMKTEMKKRVNTSVSYEVEAQSIGRVFGLAHELINEGDTIRIKDTGFTPKLYLEARAIAGDESFKDPMQDKYVFGDYREIVDPNEELRKLYNKVLASLGSKQEILDQLDKLVKETAETANDAQKESESAKKIAEKVQENLKNNTVNIIEAKNPPIDNLIVGKTLWRDISNGKPGILKVWNGKGWELLIPDVESIKKDTLEQVSKDIKLTKEELNKKVEEAQEEATGQFNTVTEGLSKVTRTISDVQRDQGEIDKKVTQVEQDSEKFKLSIETLTKNSTETTSKVNTLVSDVDGNTKVISEVKESVANINDDVRNLLIGSKSFDGALTWAQADNRWWLKSADKVKISKDVFQGNAVVETQSSWTALAYNFKDLVNRGVVKVGDKVTYSIHTRVKGLPNGQDLQHTFYFAAGATGIRPNKSTNQWQRVSVSFVVTAGMMASTGTDNESHLRIEPDANPPAGCWYQQSSPQLTIGSKDYSWRPAPEDIADGNVFTKITTEIKEEAGRISKKLEQVESRTVGVENWLINTGRNQKPQTIGMSGGALVNKATQSFTEDYMIVECTDHTDSFYQFHLDNTKMGDYEKEKDMTFSIDMQNDVPIDLIVFQFINGVWAENLYNRFPVANWSRRSFTFKIEARATGWGLRLRFERNENSKGKKFRFKKPKLEKGSVPTGFTKSTYELEQSFEGVKERIEKTESIINDAGDRNYVRNGDFTHYWADNDLQWDKNLNGNLRAGNWATGYNAGTTDPTKGYHMHVNDKKFGYPVVAVINKNGQFGQAKRWLGMPQEMPASFRNDFQPGDTYTIALDVWTETANNKIAVGLHHFIEGNTSMGFHSGGTPELTIEPVKKWVRVYATMKLHDKSDMKKGFSLYIYGDRSADGSECYFKNVSVLKGSMPKAFAPSPEDGVKENVFSQKVTEITKNAEGITSDVKKIQEIQTQQGQTLTEATTTILQQSEELKLAMKKKDVEAYVGGIGNQTVLRNVLWKNDTKYWVLQSGTTRDTQVTYKGCNSLSVITTGNASNLYKGASHEYINAGPGWNYVFSAYFYTDNKASIDAGAAIELQCYDVNNKMIKSYLQEITISQGTWIRTHVAGLLVEGTKKVKVMFWVRKNGRLWMAQPMLQIGDKPSSFMENPVDIVDKDKIMEELADKIATKDYDKKVTELERSISATEKGVSIISGKQETFINETYNAYVKKTESKLEVLDEGILAQILKDGIVTAINLSPGKITINAAKLDINADTMVKWLTAKGIDTNLIRIDGDKITIDKDGVTVKMLDFLFQDEWGTKTTAVSRRNLIADPDFSSVTKKNIGHNDYYGFEGGYGLTWKSWGNVVIEKNTHIFDYEQMVNAARVDMYNYPEAIVNNGIHPGNEYTLSAHFRTAMINGVRKTGKPRLQVCCVKFRDNVSYDILSEQKMDFPEPSTFYGEIRRYSFTFKVPTNYIPQQHALIIKVCSGNADMRQGTAICVSGVTLYSGKYASMYNWDRAAAERADGIQPFNAIAVGGVNNNIAPAPDGQTFDISTEKEVKIYRNIRAMQGINLGGGGFQQWGHIRFTDGNMGSGFYASTPSGWKFNALG</sequence>
<gene>
    <name evidence="3" type="ORF">BK775_26600</name>
</gene>
<dbReference type="InterPro" id="IPR007119">
    <property type="entry name" value="Phage_tail_spike_N"/>
</dbReference>